<dbReference type="Proteomes" id="UP001060085">
    <property type="component" value="Linkage Group LG01"/>
</dbReference>
<gene>
    <name evidence="1" type="ORF">M9H77_04237</name>
</gene>
<accession>A0ACC0CDZ3</accession>
<comment type="caution">
    <text evidence="1">The sequence shown here is derived from an EMBL/GenBank/DDBJ whole genome shotgun (WGS) entry which is preliminary data.</text>
</comment>
<reference evidence="2" key="1">
    <citation type="journal article" date="2023" name="Nat. Plants">
        <title>Single-cell RNA sequencing provides a high-resolution roadmap for understanding the multicellular compartmentation of specialized metabolism.</title>
        <authorList>
            <person name="Sun S."/>
            <person name="Shen X."/>
            <person name="Li Y."/>
            <person name="Li Y."/>
            <person name="Wang S."/>
            <person name="Li R."/>
            <person name="Zhang H."/>
            <person name="Shen G."/>
            <person name="Guo B."/>
            <person name="Wei J."/>
            <person name="Xu J."/>
            <person name="St-Pierre B."/>
            <person name="Chen S."/>
            <person name="Sun C."/>
        </authorList>
    </citation>
    <scope>NUCLEOTIDE SEQUENCE [LARGE SCALE GENOMIC DNA]</scope>
</reference>
<organism evidence="1 2">
    <name type="scientific">Catharanthus roseus</name>
    <name type="common">Madagascar periwinkle</name>
    <name type="synonym">Vinca rosea</name>
    <dbReference type="NCBI Taxonomy" id="4058"/>
    <lineage>
        <taxon>Eukaryota</taxon>
        <taxon>Viridiplantae</taxon>
        <taxon>Streptophyta</taxon>
        <taxon>Embryophyta</taxon>
        <taxon>Tracheophyta</taxon>
        <taxon>Spermatophyta</taxon>
        <taxon>Magnoliopsida</taxon>
        <taxon>eudicotyledons</taxon>
        <taxon>Gunneridae</taxon>
        <taxon>Pentapetalae</taxon>
        <taxon>asterids</taxon>
        <taxon>lamiids</taxon>
        <taxon>Gentianales</taxon>
        <taxon>Apocynaceae</taxon>
        <taxon>Rauvolfioideae</taxon>
        <taxon>Vinceae</taxon>
        <taxon>Catharanthinae</taxon>
        <taxon>Catharanthus</taxon>
    </lineage>
</organism>
<proteinExistence type="predicted"/>
<sequence length="161" mass="18272">MVSWERIGLFDQYPGLKFGENQVNGCVSGLYCTWLVPRTRVSYDDVDGFSTLRVDPLEEGRSIWRAWPNRYLRGHRIILCGGTTAFGRARRGLKFSAERHEGMLVGWPSRTTSSSSYSLREIVPERDPVLVIDLLDSESIEGLVSQDLEFRVSIEEDPSEA</sequence>
<evidence type="ECO:0000313" key="2">
    <source>
        <dbReference type="Proteomes" id="UP001060085"/>
    </source>
</evidence>
<dbReference type="EMBL" id="CM044701">
    <property type="protein sequence ID" value="KAI5683009.1"/>
    <property type="molecule type" value="Genomic_DNA"/>
</dbReference>
<name>A0ACC0CDZ3_CATRO</name>
<evidence type="ECO:0000313" key="1">
    <source>
        <dbReference type="EMBL" id="KAI5683009.1"/>
    </source>
</evidence>
<protein>
    <submittedName>
        <fullName evidence="1">Uncharacterized protein</fullName>
    </submittedName>
</protein>
<keyword evidence="2" id="KW-1185">Reference proteome</keyword>